<gene>
    <name evidence="1" type="ORF">Gorai_016922</name>
</gene>
<feature type="non-terminal residue" evidence="1">
    <location>
        <position position="316"/>
    </location>
</feature>
<name>A0A7J8PBB1_GOSRA</name>
<evidence type="ECO:0000313" key="1">
    <source>
        <dbReference type="EMBL" id="MBA0586172.1"/>
    </source>
</evidence>
<dbReference type="EMBL" id="JABEZZ010000005">
    <property type="protein sequence ID" value="MBA0586172.1"/>
    <property type="molecule type" value="Genomic_DNA"/>
</dbReference>
<dbReference type="PANTHER" id="PTHR37710:SF1">
    <property type="entry name" value="TRANSMEMBRANE PROTEIN"/>
    <property type="match status" value="1"/>
</dbReference>
<protein>
    <submittedName>
        <fullName evidence="1">Uncharacterized protein</fullName>
    </submittedName>
</protein>
<comment type="caution">
    <text evidence="1">The sequence shown here is derived from an EMBL/GenBank/DDBJ whole genome shotgun (WGS) entry which is preliminary data.</text>
</comment>
<organism evidence="1 2">
    <name type="scientific">Gossypium raimondii</name>
    <name type="common">Peruvian cotton</name>
    <name type="synonym">Gossypium klotzschianum subsp. raimondii</name>
    <dbReference type="NCBI Taxonomy" id="29730"/>
    <lineage>
        <taxon>Eukaryota</taxon>
        <taxon>Viridiplantae</taxon>
        <taxon>Streptophyta</taxon>
        <taxon>Embryophyta</taxon>
        <taxon>Tracheophyta</taxon>
        <taxon>Spermatophyta</taxon>
        <taxon>Magnoliopsida</taxon>
        <taxon>eudicotyledons</taxon>
        <taxon>Gunneridae</taxon>
        <taxon>Pentapetalae</taxon>
        <taxon>rosids</taxon>
        <taxon>malvids</taxon>
        <taxon>Malvales</taxon>
        <taxon>Malvaceae</taxon>
        <taxon>Malvoideae</taxon>
        <taxon>Gossypium</taxon>
    </lineage>
</organism>
<reference evidence="1 2" key="1">
    <citation type="journal article" date="2019" name="Genome Biol. Evol.">
        <title>Insights into the evolution of the New World diploid cottons (Gossypium, subgenus Houzingenia) based on genome sequencing.</title>
        <authorList>
            <person name="Grover C.E."/>
            <person name="Arick M.A. 2nd"/>
            <person name="Thrash A."/>
            <person name="Conover J.L."/>
            <person name="Sanders W.S."/>
            <person name="Peterson D.G."/>
            <person name="Frelichowski J.E."/>
            <person name="Scheffler J.A."/>
            <person name="Scheffler B.E."/>
            <person name="Wendel J.F."/>
        </authorList>
    </citation>
    <scope>NUCLEOTIDE SEQUENCE [LARGE SCALE GENOMIC DNA]</scope>
    <source>
        <strain evidence="1">8</strain>
        <tissue evidence="1">Leaf</tissue>
    </source>
</reference>
<dbReference type="AlphaFoldDB" id="A0A7J8PBB1"/>
<sequence>MNCRRRPFYTWGVSAINISHKAYIKAQALSEPLGLMAKWLLTISLNMVSCTLLCLQQFWLAIFFFVDDCILALENVVERVFPPSKHVFDKVDEIVQTIETLPGKFDDILDEFPVIIKQVPLLEWGLSLVISWLKLLTSILTRWGSRNTKEKEIAVDTAYEEVINGDVPVAETEHNEAKLPTESPNIRHDDNKKLVVDTTYNEVNGGVSIARTDRNKAKPSTESVNVRHDDNKKLVIGKVYNEVNGGVSIAETKPNEVKLSIKSLDVGHYDKNKLVVDTTYNEVINGDVLVAEPEDIEAKLPKESFNVGHDDDGKFD</sequence>
<evidence type="ECO:0000313" key="2">
    <source>
        <dbReference type="Proteomes" id="UP000593578"/>
    </source>
</evidence>
<proteinExistence type="predicted"/>
<accession>A0A7J8PBB1</accession>
<dbReference type="PANTHER" id="PTHR37710">
    <property type="entry name" value="TRANSMEMBRANE PROTEIN"/>
    <property type="match status" value="1"/>
</dbReference>
<dbReference type="Proteomes" id="UP000593578">
    <property type="component" value="Unassembled WGS sequence"/>
</dbReference>